<dbReference type="EMBL" id="JARWAO010000004">
    <property type="protein sequence ID" value="MDR5896156.1"/>
    <property type="molecule type" value="Genomic_DNA"/>
</dbReference>
<dbReference type="RefSeq" id="WP_251594570.1">
    <property type="nucleotide sequence ID" value="NZ_JAMLJI010000004.1"/>
</dbReference>
<dbReference type="Pfam" id="PF04399">
    <property type="entry name" value="Glutaredoxin2_C"/>
    <property type="match status" value="1"/>
</dbReference>
<dbReference type="Gene3D" id="1.20.1050.10">
    <property type="match status" value="1"/>
</dbReference>
<evidence type="ECO:0000313" key="2">
    <source>
        <dbReference type="EMBL" id="MDR5896156.1"/>
    </source>
</evidence>
<protein>
    <submittedName>
        <fullName evidence="2">Glutaredoxin 2</fullName>
    </submittedName>
</protein>
<dbReference type="Gene3D" id="3.40.30.10">
    <property type="entry name" value="Glutaredoxin"/>
    <property type="match status" value="1"/>
</dbReference>
<dbReference type="Proteomes" id="UP001269375">
    <property type="component" value="Unassembled WGS sequence"/>
</dbReference>
<feature type="domain" description="GST N-terminal" evidence="1">
    <location>
        <begin position="1"/>
        <end position="77"/>
    </location>
</feature>
<reference evidence="2 3" key="1">
    <citation type="submission" date="2023-04" db="EMBL/GenBank/DDBJ databases">
        <title>A long-awaited taxogenomic arrangement of the family Halomonadaceae.</title>
        <authorList>
            <person name="De La Haba R."/>
            <person name="Chuvochina M."/>
            <person name="Wittouck S."/>
            <person name="Arahal D.R."/>
            <person name="Sanchez-Porro C."/>
            <person name="Hugenholtz P."/>
            <person name="Ventosa A."/>
        </authorList>
    </citation>
    <scope>NUCLEOTIDE SEQUENCE [LARGE SCALE GENOMIC DNA]</scope>
    <source>
        <strain evidence="2 3">DSM 22428</strain>
    </source>
</reference>
<dbReference type="PROSITE" id="PS00195">
    <property type="entry name" value="GLUTAREDOXIN_1"/>
    <property type="match status" value="1"/>
</dbReference>
<gene>
    <name evidence="2" type="primary">grxB</name>
    <name evidence="2" type="ORF">QC825_08740</name>
</gene>
<dbReference type="InterPro" id="IPR036282">
    <property type="entry name" value="Glutathione-S-Trfase_C_sf"/>
</dbReference>
<sequence length="215" mass="24418">MKLYVYDHCPFCVKARMIFGLKDVPFELEILLNDDEETPRRMTGVKSLPILERDDGSFLGKSQDIIEEIDRTHGAPVLDGPRNPELARWLKATSDTVLALVIPRVPQAPFGEFATPEARAYFTEKKEAAFGRFDELRDQTSTHLIDLERWLNELEPMIQSTEAVNGVLSQDDIELFATLRQLSLVEGVQYPARVDAYRHAMAKLAQVPLNDEFAL</sequence>
<dbReference type="InterPro" id="IPR011901">
    <property type="entry name" value="Grx2"/>
</dbReference>
<dbReference type="Pfam" id="PF13417">
    <property type="entry name" value="GST_N_3"/>
    <property type="match status" value="1"/>
</dbReference>
<dbReference type="NCBIfam" id="TIGR02182">
    <property type="entry name" value="GRXB"/>
    <property type="match status" value="1"/>
</dbReference>
<dbReference type="InterPro" id="IPR036249">
    <property type="entry name" value="Thioredoxin-like_sf"/>
</dbReference>
<dbReference type="PROSITE" id="PS50404">
    <property type="entry name" value="GST_NTER"/>
    <property type="match status" value="1"/>
</dbReference>
<dbReference type="InterPro" id="IPR004045">
    <property type="entry name" value="Glutathione_S-Trfase_N"/>
</dbReference>
<evidence type="ECO:0000313" key="3">
    <source>
        <dbReference type="Proteomes" id="UP001269375"/>
    </source>
</evidence>
<keyword evidence="3" id="KW-1185">Reference proteome</keyword>
<dbReference type="CDD" id="cd03199">
    <property type="entry name" value="GST_C_GRX2"/>
    <property type="match status" value="1"/>
</dbReference>
<dbReference type="InterPro" id="IPR011767">
    <property type="entry name" value="GLR_AS"/>
</dbReference>
<proteinExistence type="predicted"/>
<evidence type="ECO:0000259" key="1">
    <source>
        <dbReference type="PROSITE" id="PS50404"/>
    </source>
</evidence>
<dbReference type="NCBIfam" id="NF007702">
    <property type="entry name" value="PRK10387.1"/>
    <property type="match status" value="1"/>
</dbReference>
<accession>A0ABU1GVT6</accession>
<dbReference type="SUPFAM" id="SSF52833">
    <property type="entry name" value="Thioredoxin-like"/>
    <property type="match status" value="1"/>
</dbReference>
<comment type="caution">
    <text evidence="2">The sequence shown here is derived from an EMBL/GenBank/DDBJ whole genome shotgun (WGS) entry which is preliminary data.</text>
</comment>
<name>A0ABU1GVT6_9GAMM</name>
<organism evidence="2 3">
    <name type="scientific">Larsenimonas suaedae</name>
    <dbReference type="NCBI Taxonomy" id="1851019"/>
    <lineage>
        <taxon>Bacteria</taxon>
        <taxon>Pseudomonadati</taxon>
        <taxon>Pseudomonadota</taxon>
        <taxon>Gammaproteobacteria</taxon>
        <taxon>Oceanospirillales</taxon>
        <taxon>Halomonadaceae</taxon>
        <taxon>Larsenimonas</taxon>
    </lineage>
</organism>
<dbReference type="InterPro" id="IPR007494">
    <property type="entry name" value="Glutaredoxin2_C"/>
</dbReference>
<dbReference type="PROSITE" id="PS51354">
    <property type="entry name" value="GLUTAREDOXIN_2"/>
    <property type="match status" value="1"/>
</dbReference>
<dbReference type="SUPFAM" id="SSF47616">
    <property type="entry name" value="GST C-terminal domain-like"/>
    <property type="match status" value="1"/>
</dbReference>